<evidence type="ECO:0000313" key="3">
    <source>
        <dbReference type="EMBL" id="MEP0817851.1"/>
    </source>
</evidence>
<dbReference type="EMBL" id="JAMPKM010000006">
    <property type="protein sequence ID" value="MEP0817851.1"/>
    <property type="molecule type" value="Genomic_DNA"/>
</dbReference>
<dbReference type="SUPFAM" id="SSF51905">
    <property type="entry name" value="FAD/NAD(P)-binding domain"/>
    <property type="match status" value="1"/>
</dbReference>
<feature type="domain" description="FAD-binding" evidence="2">
    <location>
        <begin position="57"/>
        <end position="396"/>
    </location>
</feature>
<dbReference type="PRINTS" id="PR00420">
    <property type="entry name" value="RNGMNOXGNASE"/>
</dbReference>
<sequence>MAGWAIEKPLNQMPCSRRSRLNYLQIAGVLSMTNATSEVPVALPTPGTHEILDVRPTNCCIVGGGPGGALLGLLLARRGIAVTLLEAHRDFERDFRGDTLHPSVMEIMEELGLAERLLQLPHTKMRTGTFTAQGQAFLTLDFSRLKTHYPYITMMPQARFLEFITDEAKQYPNFQLVLGANVQELIEENGEIRGVRYRGQGGWHEVRAMLTVGADGRHSRIRELAGFTAVGTSPPMDVLWFRLPRHADEPEGVVAKVGRGKMMALLNRFETWQAAYIFPKGGYQQLRGAGLEALRQSIAEVVPELRDRVHHLQEWSQVAFLSVESSRLTHWYRPGLLLIGDAAHVMSPVGGVGINYAIQDAVVAANILTQPLQTKHLEVRHLAKVQARREWPTRIIQALQALIQKRLIARALDTSQPFQPPAFLQWPFLRDLPPRIIGFGVWPVHVRQ</sequence>
<evidence type="ECO:0000313" key="4">
    <source>
        <dbReference type="Proteomes" id="UP001464891"/>
    </source>
</evidence>
<dbReference type="InterPro" id="IPR050631">
    <property type="entry name" value="PheA/TfdB_FAD_monoxygenase"/>
</dbReference>
<dbReference type="Pfam" id="PF01494">
    <property type="entry name" value="FAD_binding_3"/>
    <property type="match status" value="1"/>
</dbReference>
<dbReference type="PANTHER" id="PTHR43476">
    <property type="entry name" value="3-(3-HYDROXY-PHENYL)PROPIONATE/3-HYDROXYCINNAMIC ACID HYDROXYLASE"/>
    <property type="match status" value="1"/>
</dbReference>
<dbReference type="Proteomes" id="UP001464891">
    <property type="component" value="Unassembled WGS sequence"/>
</dbReference>
<evidence type="ECO:0000256" key="1">
    <source>
        <dbReference type="ARBA" id="ARBA00023002"/>
    </source>
</evidence>
<proteinExistence type="predicted"/>
<dbReference type="RefSeq" id="WP_242016881.1">
    <property type="nucleotide sequence ID" value="NZ_JAMPKM010000006.1"/>
</dbReference>
<name>A0ABV0J9Z4_9CYAN</name>
<dbReference type="NCBIfam" id="NF004834">
    <property type="entry name" value="PRK06185.1-3"/>
    <property type="match status" value="1"/>
</dbReference>
<protein>
    <submittedName>
        <fullName evidence="3">FAD-dependent oxidoreductase</fullName>
    </submittedName>
</protein>
<keyword evidence="4" id="KW-1185">Reference proteome</keyword>
<dbReference type="Gene3D" id="3.50.50.60">
    <property type="entry name" value="FAD/NAD(P)-binding domain"/>
    <property type="match status" value="2"/>
</dbReference>
<comment type="caution">
    <text evidence="3">The sequence shown here is derived from an EMBL/GenBank/DDBJ whole genome shotgun (WGS) entry which is preliminary data.</text>
</comment>
<organism evidence="3 4">
    <name type="scientific">Trichocoleus desertorum GB2-A4</name>
    <dbReference type="NCBI Taxonomy" id="2933944"/>
    <lineage>
        <taxon>Bacteria</taxon>
        <taxon>Bacillati</taxon>
        <taxon>Cyanobacteriota</taxon>
        <taxon>Cyanophyceae</taxon>
        <taxon>Leptolyngbyales</taxon>
        <taxon>Trichocoleusaceae</taxon>
        <taxon>Trichocoleus</taxon>
    </lineage>
</organism>
<dbReference type="PANTHER" id="PTHR43476:SF5">
    <property type="entry name" value="FAD-DEPENDENT MONOOXYGENASE"/>
    <property type="match status" value="1"/>
</dbReference>
<keyword evidence="1" id="KW-0560">Oxidoreductase</keyword>
<gene>
    <name evidence="3" type="ORF">NC998_12175</name>
</gene>
<accession>A0ABV0J9Z4</accession>
<dbReference type="InterPro" id="IPR002938">
    <property type="entry name" value="FAD-bd"/>
</dbReference>
<dbReference type="InterPro" id="IPR036188">
    <property type="entry name" value="FAD/NAD-bd_sf"/>
</dbReference>
<reference evidence="3 4" key="1">
    <citation type="submission" date="2022-04" db="EMBL/GenBank/DDBJ databases">
        <title>Positive selection, recombination, and allopatry shape intraspecific diversity of widespread and dominant cyanobacteria.</title>
        <authorList>
            <person name="Wei J."/>
            <person name="Shu W."/>
            <person name="Hu C."/>
        </authorList>
    </citation>
    <scope>NUCLEOTIDE SEQUENCE [LARGE SCALE GENOMIC DNA]</scope>
    <source>
        <strain evidence="3 4">GB2-A4</strain>
    </source>
</reference>
<evidence type="ECO:0000259" key="2">
    <source>
        <dbReference type="Pfam" id="PF01494"/>
    </source>
</evidence>